<dbReference type="STRING" id="272633.gene:10731580"/>
<keyword evidence="2" id="KW-1185">Reference proteome</keyword>
<dbReference type="Proteomes" id="UP000002522">
    <property type="component" value="Chromosome"/>
</dbReference>
<dbReference type="RefSeq" id="WP_011077288.1">
    <property type="nucleotide sequence ID" value="NC_004432.1"/>
</dbReference>
<sequence length="85" mass="10241">MFVNENKIKSTFQKEEIKNCWEFKMFNFCNFYITSVKWNLNIYFAVHLLKIANKISKSNLCTDFVLEKRSFIFRFIKILIGDLNA</sequence>
<evidence type="ECO:0000313" key="2">
    <source>
        <dbReference type="Proteomes" id="UP000002522"/>
    </source>
</evidence>
<gene>
    <name evidence="1" type="ordered locus">MYPE4640</name>
</gene>
<dbReference type="AlphaFoldDB" id="Q8EVU5"/>
<dbReference type="InParanoid" id="Q8EVU5"/>
<reference evidence="1 2" key="1">
    <citation type="journal article" date="2002" name="Nucleic Acids Res.">
        <title>The complete genomic sequence of Mycoplasma penetrans, an intracellular bacterial pathogen in humans.</title>
        <authorList>
            <person name="Sasaki Y."/>
            <person name="Ishikawa J."/>
            <person name="Yamashita A."/>
            <person name="Oshima K."/>
            <person name="Kenri T."/>
            <person name="Furuya K."/>
            <person name="Yoshino C."/>
            <person name="Horino A."/>
            <person name="Shiba T."/>
            <person name="Sasaki T."/>
            <person name="Hattori M."/>
        </authorList>
    </citation>
    <scope>NUCLEOTIDE SEQUENCE [LARGE SCALE GENOMIC DNA]</scope>
    <source>
        <strain evidence="1 2">HF-2</strain>
    </source>
</reference>
<protein>
    <submittedName>
        <fullName evidence="1">Uncharacterized protein</fullName>
    </submittedName>
</protein>
<name>Q8EVU5_MALP2</name>
<dbReference type="HOGENOM" id="CLU_2509146_0_0_14"/>
<evidence type="ECO:0000313" key="1">
    <source>
        <dbReference type="EMBL" id="BAC44254.1"/>
    </source>
</evidence>
<proteinExistence type="predicted"/>
<accession>Q8EVU5</accession>
<dbReference type="EMBL" id="BA000026">
    <property type="protein sequence ID" value="BAC44254.1"/>
    <property type="molecule type" value="Genomic_DNA"/>
</dbReference>
<organism evidence="1 2">
    <name type="scientific">Malacoplasma penetrans (strain HF-2)</name>
    <name type="common">Mycoplasma penetrans</name>
    <dbReference type="NCBI Taxonomy" id="272633"/>
    <lineage>
        <taxon>Bacteria</taxon>
        <taxon>Bacillati</taxon>
        <taxon>Mycoplasmatota</taxon>
        <taxon>Mycoplasmoidales</taxon>
        <taxon>Mycoplasmoidaceae</taxon>
        <taxon>Malacoplasma</taxon>
    </lineage>
</organism>
<dbReference type="KEGG" id="mpe:MYPE4640"/>